<comment type="caution">
    <text evidence="1">The sequence shown here is derived from an EMBL/GenBank/DDBJ whole genome shotgun (WGS) entry which is preliminary data.</text>
</comment>
<reference evidence="1 2" key="1">
    <citation type="submission" date="2013-11" db="EMBL/GenBank/DDBJ databases">
        <title>The Genome Sequence of Phytophthora parasitica P1976.</title>
        <authorList>
            <consortium name="The Broad Institute Genomics Platform"/>
            <person name="Russ C."/>
            <person name="Tyler B."/>
            <person name="Panabieres F."/>
            <person name="Shan W."/>
            <person name="Tripathy S."/>
            <person name="Grunwald N."/>
            <person name="Machado M."/>
            <person name="Johnson C.S."/>
            <person name="Walker B."/>
            <person name="Young S."/>
            <person name="Zeng Q."/>
            <person name="Gargeya S."/>
            <person name="Fitzgerald M."/>
            <person name="Haas B."/>
            <person name="Abouelleil A."/>
            <person name="Allen A.W."/>
            <person name="Alvarado L."/>
            <person name="Arachchi H.M."/>
            <person name="Berlin A.M."/>
            <person name="Chapman S.B."/>
            <person name="Gainer-Dewar J."/>
            <person name="Goldberg J."/>
            <person name="Griggs A."/>
            <person name="Gujja S."/>
            <person name="Hansen M."/>
            <person name="Howarth C."/>
            <person name="Imamovic A."/>
            <person name="Ireland A."/>
            <person name="Larimer J."/>
            <person name="McCowan C."/>
            <person name="Murphy C."/>
            <person name="Pearson M."/>
            <person name="Poon T.W."/>
            <person name="Priest M."/>
            <person name="Roberts A."/>
            <person name="Saif S."/>
            <person name="Shea T."/>
            <person name="Sisk P."/>
            <person name="Sykes S."/>
            <person name="Wortman J."/>
            <person name="Nusbaum C."/>
            <person name="Birren B."/>
        </authorList>
    </citation>
    <scope>NUCLEOTIDE SEQUENCE [LARGE SCALE GENOMIC DNA]</scope>
    <source>
        <strain evidence="1 2">P1976</strain>
    </source>
</reference>
<protein>
    <recommendedName>
        <fullName evidence="3">M96 mating-specific protein family</fullName>
    </recommendedName>
</protein>
<sequence>MDALQATHDLILDYDLLQTGLGSDVYTDADLMTIIDERDLLEIGDDFSNSSEDDLSLAALDTRGFLGPTQFNASSLDESVPWPKVSSQLSKRRQRGVSRKTEIEALRKMATQLSKKIEEMKAADAKLQASSKNEAGNALVKTLWKAMASRQLTLRKSAEALNTNLRDEVVFQAKYAANLKRMLNRRYSEEMLESVPIKKRAGRIVIKTSAENEQIFRGLLETINHIYAGIDDLFLEKGMSKLPCPGRAQEVYPTTVNGLFIELMERNQVPFSASRTGAAVWKAACGMKTPDGGIVDVKMCAQDTQQSEDIVTMYINYTCNAAGHSLNMQERRVGRKYVEEDRVVFVFVCLSELSSRSLGPLGLSFKEPSAVVVRKGPRLASGQETAVIETYVRWTRCDDGKEIASQFRGAAFVDSMFETLNKRVSLFSARVENILFEDYVVSVTEC</sequence>
<proteinExistence type="predicted"/>
<organism evidence="1 2">
    <name type="scientific">Phytophthora nicotianae P1976</name>
    <dbReference type="NCBI Taxonomy" id="1317066"/>
    <lineage>
        <taxon>Eukaryota</taxon>
        <taxon>Sar</taxon>
        <taxon>Stramenopiles</taxon>
        <taxon>Oomycota</taxon>
        <taxon>Peronosporomycetes</taxon>
        <taxon>Peronosporales</taxon>
        <taxon>Peronosporaceae</taxon>
        <taxon>Phytophthora</taxon>
    </lineage>
</organism>
<dbReference type="EMBL" id="ANJA01001735">
    <property type="protein sequence ID" value="ETO74941.1"/>
    <property type="molecule type" value="Genomic_DNA"/>
</dbReference>
<evidence type="ECO:0000313" key="2">
    <source>
        <dbReference type="Proteomes" id="UP000028582"/>
    </source>
</evidence>
<dbReference type="PANTHER" id="PTHR35796:SF3">
    <property type="entry name" value="BHLH DOMAIN-CONTAINING PROTEIN"/>
    <property type="match status" value="1"/>
</dbReference>
<evidence type="ECO:0000313" key="1">
    <source>
        <dbReference type="EMBL" id="ETO74941.1"/>
    </source>
</evidence>
<accession>A0A081A7T0</accession>
<evidence type="ECO:0008006" key="3">
    <source>
        <dbReference type="Google" id="ProtNLM"/>
    </source>
</evidence>
<gene>
    <name evidence="1" type="ORF">F444_09406</name>
</gene>
<dbReference type="Proteomes" id="UP000028582">
    <property type="component" value="Unassembled WGS sequence"/>
</dbReference>
<dbReference type="OrthoDB" id="103157at2759"/>
<dbReference type="AlphaFoldDB" id="A0A081A7T0"/>
<dbReference type="PANTHER" id="PTHR35796">
    <property type="entry name" value="HYPOTHETICAL CYTOSOLIC PROTEIN"/>
    <property type="match status" value="1"/>
</dbReference>
<name>A0A081A7T0_PHYNI</name>